<proteinExistence type="predicted"/>
<reference evidence="2 3" key="1">
    <citation type="submission" date="2018-05" db="EMBL/GenBank/DDBJ databases">
        <title>Genomic Encyclopedia of Type Strains, Phase IV (KMG-IV): sequencing the most valuable type-strain genomes for metagenomic binning, comparative biology and taxonomic classification.</title>
        <authorList>
            <person name="Goeker M."/>
        </authorList>
    </citation>
    <scope>NUCLEOTIDE SEQUENCE [LARGE SCALE GENOMIC DNA]</scope>
    <source>
        <strain evidence="2 3">DSM 44717</strain>
    </source>
</reference>
<feature type="transmembrane region" description="Helical" evidence="1">
    <location>
        <begin position="155"/>
        <end position="174"/>
    </location>
</feature>
<feature type="transmembrane region" description="Helical" evidence="1">
    <location>
        <begin position="74"/>
        <end position="90"/>
    </location>
</feature>
<protein>
    <submittedName>
        <fullName evidence="2">Uncharacterized protein</fullName>
    </submittedName>
</protein>
<accession>A0A317P0N7</accession>
<organism evidence="2 3">
    <name type="scientific">Nocardia neocaledoniensis</name>
    <dbReference type="NCBI Taxonomy" id="236511"/>
    <lineage>
        <taxon>Bacteria</taxon>
        <taxon>Bacillati</taxon>
        <taxon>Actinomycetota</taxon>
        <taxon>Actinomycetes</taxon>
        <taxon>Mycobacteriales</taxon>
        <taxon>Nocardiaceae</taxon>
        <taxon>Nocardia</taxon>
    </lineage>
</organism>
<evidence type="ECO:0000313" key="3">
    <source>
        <dbReference type="Proteomes" id="UP000246410"/>
    </source>
</evidence>
<sequence>MNTWRELDAATRRSLLRGEPATDPEVDRIARAYAEGELRAPIARQVVYAVPLGVIGGIGLAATRSVTGWSVSDLAPFLVLAAVGYVVLAARRKLALTRILNVSHGTPREPVPGTSSEALAIRVSRAGALRMMAPYLIVIVALLIAGAVWSMPWLAVGAGLAAVPVLAYTGYLLTGTTTDRGIILDAHGLHYPHRRAQVAWESVREIRVFPLRATASDQRQVIAFILHDDEHYLRQLPAWEARLCRMNRKTYLSSLVMIDGFVDTPVGVIAATAAALSRLPVTASH</sequence>
<dbReference type="RefSeq" id="WP_110035861.1">
    <property type="nucleotide sequence ID" value="NZ_QGTL01000001.1"/>
</dbReference>
<dbReference type="Proteomes" id="UP000246410">
    <property type="component" value="Unassembled WGS sequence"/>
</dbReference>
<comment type="caution">
    <text evidence="2">The sequence shown here is derived from an EMBL/GenBank/DDBJ whole genome shotgun (WGS) entry which is preliminary data.</text>
</comment>
<feature type="transmembrane region" description="Helical" evidence="1">
    <location>
        <begin position="46"/>
        <end position="62"/>
    </location>
</feature>
<keyword evidence="1" id="KW-0812">Transmembrane</keyword>
<evidence type="ECO:0000256" key="1">
    <source>
        <dbReference type="SAM" id="Phobius"/>
    </source>
</evidence>
<keyword evidence="3" id="KW-1185">Reference proteome</keyword>
<gene>
    <name evidence="2" type="ORF">DFR69_101666</name>
</gene>
<dbReference type="AlphaFoldDB" id="A0A317P0N7"/>
<keyword evidence="1" id="KW-1133">Transmembrane helix</keyword>
<dbReference type="EMBL" id="QGTL01000001">
    <property type="protein sequence ID" value="PWV81326.1"/>
    <property type="molecule type" value="Genomic_DNA"/>
</dbReference>
<keyword evidence="1" id="KW-0472">Membrane</keyword>
<evidence type="ECO:0000313" key="2">
    <source>
        <dbReference type="EMBL" id="PWV81326.1"/>
    </source>
</evidence>
<name>A0A317P0N7_9NOCA</name>
<feature type="transmembrane region" description="Helical" evidence="1">
    <location>
        <begin position="132"/>
        <end position="149"/>
    </location>
</feature>